<keyword evidence="6" id="KW-0653">Protein transport</keyword>
<dbReference type="InterPro" id="IPR044189">
    <property type="entry name" value="XPO4/7-like"/>
</dbReference>
<evidence type="ECO:0000256" key="2">
    <source>
        <dbReference type="ARBA" id="ARBA00004496"/>
    </source>
</evidence>
<dbReference type="GO" id="GO:0005643">
    <property type="term" value="C:nuclear pore"/>
    <property type="evidence" value="ECO:0007669"/>
    <property type="project" value="TreeGrafter"/>
</dbReference>
<dbReference type="GO" id="GO:0005049">
    <property type="term" value="F:nuclear export signal receptor activity"/>
    <property type="evidence" value="ECO:0007669"/>
    <property type="project" value="InterPro"/>
</dbReference>
<evidence type="ECO:0000256" key="6">
    <source>
        <dbReference type="ARBA" id="ARBA00022927"/>
    </source>
</evidence>
<accession>Q6A210</accession>
<dbReference type="SUPFAM" id="SSF48371">
    <property type="entry name" value="ARM repeat"/>
    <property type="match status" value="1"/>
</dbReference>
<evidence type="ECO:0000256" key="3">
    <source>
        <dbReference type="ARBA" id="ARBA00009466"/>
    </source>
</evidence>
<gene>
    <name evidence="9" type="primary">RBP16</name>
</gene>
<feature type="domain" description="Exportin-7/Ran-binding protein 17 TPR repeats" evidence="8">
    <location>
        <begin position="424"/>
        <end position="653"/>
    </location>
</feature>
<keyword evidence="4" id="KW-0813">Transport</keyword>
<protein>
    <submittedName>
        <fullName evidence="9">Ran binding 16 homologue</fullName>
    </submittedName>
</protein>
<evidence type="ECO:0000313" key="9">
    <source>
        <dbReference type="EMBL" id="CAF31459.1"/>
    </source>
</evidence>
<dbReference type="InterPro" id="IPR016024">
    <property type="entry name" value="ARM-type_fold"/>
</dbReference>
<dbReference type="Pfam" id="PF25795">
    <property type="entry name" value="TPR_XPO7"/>
    <property type="match status" value="1"/>
</dbReference>
<evidence type="ECO:0000259" key="8">
    <source>
        <dbReference type="Pfam" id="PF25795"/>
    </source>
</evidence>
<comment type="similarity">
    <text evidence="3">Belongs to the exportin family.</text>
</comment>
<dbReference type="AlphaFoldDB" id="Q6A210"/>
<dbReference type="PANTHER" id="PTHR12596">
    <property type="entry name" value="EXPORTIN 4,7-RELATED"/>
    <property type="match status" value="1"/>
</dbReference>
<dbReference type="InterPro" id="IPR057947">
    <property type="entry name" value="TPR_XPO7/RBP17"/>
</dbReference>
<keyword evidence="5" id="KW-0963">Cytoplasm</keyword>
<dbReference type="EMBL" id="AJ628168">
    <property type="protein sequence ID" value="CAF31459.1"/>
    <property type="molecule type" value="Genomic_DNA"/>
</dbReference>
<comment type="subcellular location">
    <subcellularLocation>
        <location evidence="2">Cytoplasm</location>
    </subcellularLocation>
    <subcellularLocation>
        <location evidence="1">Nucleus</location>
    </subcellularLocation>
</comment>
<dbReference type="GO" id="GO:0006611">
    <property type="term" value="P:protein export from nucleus"/>
    <property type="evidence" value="ECO:0007669"/>
    <property type="project" value="TreeGrafter"/>
</dbReference>
<sequence>MTDLQILEDAAAKIYTATDTSERKNAEQTILNLVEDAQGLEKCQMLLERGTTPYSQSCATTTLVKLVSRPSTTLEIQKRIDIKNYVLNYLFTRNLESFVVKNLIQLYAKITKLGWLDSYDGDWPFRNVVDDVEKFQKAGLDKCIIGVSLYELLIVEVDKAGYADNARPLTKQRKTAASFRDNTLLDCFKTAIRLLRTGLETNSFNVSDTKQVQLIDGLLRLAMACLNYDFIGTCQDESADDQTTVQIPRSWRQFFVEKDSAMQLFFDLYKILPAENCRLLLASMVQMASVRRSLFNAEERHLYLTTLMRGITSVLKNGNSLSNPEVYHEFCRLLGRLKANYQLGELTSLDDYSEAIRLIAEFTVQSLNCFQFSTNSLHYLLGLWQKLTASIPYIRNSKAHELDKYTPEVTKAYVQSRLECARLVICDGMDNPLDDQNSLTQQLDQISTICRCEYESTTTLLTNYFDQVGQEYSRVLNGQVNEQEKKIIEFQIGWLVFIIGAAVGGRISITSSDEHDALDGDLSIKILMLMDVINSGLESGKGRSEAIELAMLQFFDQFRKIYVGDQVHKSSKAYMRLSEVCSLNDESDILDVLVKKIIVNLKFWSESEKILRKTLQLLSDLAVGYATVRKLIKLDSVKQLLHSHQDFPFLRIQDGFENKSQIKRLKSRTSFYSALGRLLMVELGEDEETFSNFMRPVQDAFDILRNQLDVSNCGPNNTHSPQLKQLVIGVARDLNGAAIAFNNKTSYLMLFEWYFPANIQILGKALKIWYHDPDVTTPILKCMVELLQNRSQRLQFEVSSPNGVLLFREASNMLVTYGQAILGIGDIPDSLMYSHKLKGVCLCFKLLRSALSSNMVNFGIFKLYNDNALENAFETFVKLLVSITPSQLAEYPKLNTSYYSLMEVITQDHMTLFAQLPEEVLYSIMQSITHGLAAWDTAVCTNCCTTLDHVVSFVWRIWNRRTKSAHSQNWELAAGQKLLGILEKHPELMQQPLINILNIIMFQDCKNQWSMSRPLLGLILINSDNFGKVQESLCSSQSPDKLQGLSQCFEHLMEGIDKNLHSKNRDRFTHGLSVFRREVNDVLKAVGTDNGVKVNGQMDSNMNGYSSYR</sequence>
<proteinExistence type="inferred from homology"/>
<evidence type="ECO:0000256" key="7">
    <source>
        <dbReference type="ARBA" id="ARBA00023242"/>
    </source>
</evidence>
<keyword evidence="7" id="KW-0539">Nucleus</keyword>
<organism evidence="9">
    <name type="scientific">Oikopleura dioica</name>
    <name type="common">Tunicate</name>
    <dbReference type="NCBI Taxonomy" id="34765"/>
    <lineage>
        <taxon>Eukaryota</taxon>
        <taxon>Metazoa</taxon>
        <taxon>Chordata</taxon>
        <taxon>Tunicata</taxon>
        <taxon>Appendicularia</taxon>
        <taxon>Copelata</taxon>
        <taxon>Oikopleuridae</taxon>
        <taxon>Oikopleura</taxon>
    </lineage>
</organism>
<evidence type="ECO:0000256" key="5">
    <source>
        <dbReference type="ARBA" id="ARBA00022490"/>
    </source>
</evidence>
<reference evidence="9" key="1">
    <citation type="journal article" date="2004" name="Mol. Cell. Biol.">
        <title>Spliced-leader RNA trans splicing in a chordate, Oikopleura dioica, with a compact genome.</title>
        <authorList>
            <person name="Ganot P."/>
            <person name="Kallesoe T."/>
            <person name="Reinhardt R."/>
            <person name="Chourrout D."/>
            <person name="Thompson E.M."/>
        </authorList>
    </citation>
    <scope>NUCLEOTIDE SEQUENCE</scope>
</reference>
<dbReference type="Gene3D" id="1.25.10.10">
    <property type="entry name" value="Leucine-rich Repeat Variant"/>
    <property type="match status" value="2"/>
</dbReference>
<dbReference type="FunFam" id="1.25.10.10:FF:000042">
    <property type="entry name" value="exportin-7 isoform X1"/>
    <property type="match status" value="1"/>
</dbReference>
<dbReference type="InterPro" id="IPR011989">
    <property type="entry name" value="ARM-like"/>
</dbReference>
<dbReference type="GO" id="GO:0005737">
    <property type="term" value="C:cytoplasm"/>
    <property type="evidence" value="ECO:0007669"/>
    <property type="project" value="UniProtKB-SubCell"/>
</dbReference>
<name>Q6A210_OIKDI</name>
<dbReference type="PANTHER" id="PTHR12596:SF2">
    <property type="entry name" value="EXPORTIN-7 ISOFORM X1"/>
    <property type="match status" value="1"/>
</dbReference>
<evidence type="ECO:0000256" key="4">
    <source>
        <dbReference type="ARBA" id="ARBA00022448"/>
    </source>
</evidence>
<evidence type="ECO:0000256" key="1">
    <source>
        <dbReference type="ARBA" id="ARBA00004123"/>
    </source>
</evidence>